<dbReference type="Gene3D" id="3.90.70.10">
    <property type="entry name" value="Cysteine proteinases"/>
    <property type="match status" value="1"/>
</dbReference>
<feature type="region of interest" description="Disordered" evidence="1">
    <location>
        <begin position="48"/>
        <end position="78"/>
    </location>
</feature>
<feature type="compositionally biased region" description="Polar residues" evidence="1">
    <location>
        <begin position="623"/>
        <end position="638"/>
    </location>
</feature>
<organism evidence="3 4">
    <name type="scientific">Agrocybe pediades</name>
    <dbReference type="NCBI Taxonomy" id="84607"/>
    <lineage>
        <taxon>Eukaryota</taxon>
        <taxon>Fungi</taxon>
        <taxon>Dikarya</taxon>
        <taxon>Basidiomycota</taxon>
        <taxon>Agaricomycotina</taxon>
        <taxon>Agaricomycetes</taxon>
        <taxon>Agaricomycetidae</taxon>
        <taxon>Agaricales</taxon>
        <taxon>Agaricineae</taxon>
        <taxon>Strophariaceae</taxon>
        <taxon>Agrocybe</taxon>
    </lineage>
</organism>
<evidence type="ECO:0000256" key="1">
    <source>
        <dbReference type="SAM" id="MobiDB-lite"/>
    </source>
</evidence>
<dbReference type="GO" id="GO:0004843">
    <property type="term" value="F:cysteine-type deubiquitinase activity"/>
    <property type="evidence" value="ECO:0007669"/>
    <property type="project" value="InterPro"/>
</dbReference>
<dbReference type="EMBL" id="JAACJL010000046">
    <property type="protein sequence ID" value="KAF4612879.1"/>
    <property type="molecule type" value="Genomic_DNA"/>
</dbReference>
<dbReference type="GO" id="GO:0005634">
    <property type="term" value="C:nucleus"/>
    <property type="evidence" value="ECO:0007669"/>
    <property type="project" value="TreeGrafter"/>
</dbReference>
<dbReference type="PROSITE" id="PS50235">
    <property type="entry name" value="USP_3"/>
    <property type="match status" value="1"/>
</dbReference>
<feature type="domain" description="USP" evidence="2">
    <location>
        <begin position="189"/>
        <end position="585"/>
    </location>
</feature>
<accession>A0A8H4QL47</accession>
<evidence type="ECO:0000313" key="4">
    <source>
        <dbReference type="Proteomes" id="UP000521872"/>
    </source>
</evidence>
<dbReference type="InterPro" id="IPR050164">
    <property type="entry name" value="Peptidase_C19"/>
</dbReference>
<feature type="compositionally biased region" description="Polar residues" evidence="1">
    <location>
        <begin position="117"/>
        <end position="132"/>
    </location>
</feature>
<dbReference type="Proteomes" id="UP000521872">
    <property type="component" value="Unassembled WGS sequence"/>
</dbReference>
<dbReference type="Pfam" id="PF00443">
    <property type="entry name" value="UCH"/>
    <property type="match status" value="1"/>
</dbReference>
<dbReference type="InterPro" id="IPR028889">
    <property type="entry name" value="USP"/>
</dbReference>
<dbReference type="GO" id="GO:0005829">
    <property type="term" value="C:cytosol"/>
    <property type="evidence" value="ECO:0007669"/>
    <property type="project" value="TreeGrafter"/>
</dbReference>
<dbReference type="InterPro" id="IPR038765">
    <property type="entry name" value="Papain-like_cys_pep_sf"/>
</dbReference>
<keyword evidence="4" id="KW-1185">Reference proteome</keyword>
<protein>
    <recommendedName>
        <fullName evidence="2">USP domain-containing protein</fullName>
    </recommendedName>
</protein>
<dbReference type="SMART" id="SM00726">
    <property type="entry name" value="UIM"/>
    <property type="match status" value="2"/>
</dbReference>
<evidence type="ECO:0000313" key="3">
    <source>
        <dbReference type="EMBL" id="KAF4612879.1"/>
    </source>
</evidence>
<dbReference type="Gene3D" id="6.10.140.100">
    <property type="match status" value="1"/>
</dbReference>
<dbReference type="PROSITE" id="PS50330">
    <property type="entry name" value="UIM"/>
    <property type="match status" value="1"/>
</dbReference>
<name>A0A8H4QL47_9AGAR</name>
<dbReference type="Pfam" id="PF02809">
    <property type="entry name" value="UIM"/>
    <property type="match status" value="1"/>
</dbReference>
<feature type="region of interest" description="Disordered" evidence="1">
    <location>
        <begin position="623"/>
        <end position="669"/>
    </location>
</feature>
<dbReference type="InterPro" id="IPR003903">
    <property type="entry name" value="UIM_dom"/>
</dbReference>
<dbReference type="InterPro" id="IPR001394">
    <property type="entry name" value="Peptidase_C19_UCH"/>
</dbReference>
<gene>
    <name evidence="3" type="ORF">D9613_010996</name>
</gene>
<sequence length="669" mass="75583">MQLTAEQEQAERDNSDILASLANVDTDTARRVLRKHNGDMQKAAEALLTGDRGETWTEKQTWEEKHRTTPEPGYNNIGQGVDIEIPSLEKIGNTSSSIVDLTANDDEEISRAIQMSMQETSQPQDGQQSQFRPTDRAPHPEWQMAPAATSSGGHDDHHLNEAIQASLQDFHEEAEEPLEEVLREGGRPIALRALKREYAYAALILQAMFFIPQVRATVSNLRLPSSGGATLDSGSDNIMYYLIELFTNLDLAQLGVIIEDDILSSFNVPSFTGREELREISADVAKEFGRFIEEYLAAQAGEEEEPEQLFSFTHGRITIVNNLSTKNAGPEPGMLVKVEFGGDHQYNDLISCISNMLCRHNSNLSTYDIILRPSDVLMFELSRIPGSHSKGSPDPFVYPKTIYLDRFLFDNLALTHTKQKQELQMLDEIANLRKYRETLTRTDNQDSLQHLRSTIHYYENVAESGDDTARKSSIEYTVTHLKSLLAMIENRVQEIDRKIESLQAEISKIYDCPELKMFQYDLRAVLVHSGLPGRKQMYSYVQDTEGVWWKTVDTEVTEVPEETVLSDPTGLHLGAGPYMLFYSRHLSDEQLHEPLVWPAVFSEAVEENNKKLLAMMHPELQIFTNPQSPTSPDVQSVQGRELPAVPGHQRKPSRDNSRAMVLDEQPKQP</sequence>
<dbReference type="CDD" id="cd14279">
    <property type="entry name" value="CUE"/>
    <property type="match status" value="1"/>
</dbReference>
<dbReference type="PANTHER" id="PTHR24006">
    <property type="entry name" value="UBIQUITIN CARBOXYL-TERMINAL HYDROLASE"/>
    <property type="match status" value="1"/>
</dbReference>
<proteinExistence type="predicted"/>
<evidence type="ECO:0000259" key="2">
    <source>
        <dbReference type="PROSITE" id="PS50235"/>
    </source>
</evidence>
<dbReference type="GO" id="GO:0016579">
    <property type="term" value="P:protein deubiquitination"/>
    <property type="evidence" value="ECO:0007669"/>
    <property type="project" value="InterPro"/>
</dbReference>
<comment type="caution">
    <text evidence="3">The sequence shown here is derived from an EMBL/GenBank/DDBJ whole genome shotgun (WGS) entry which is preliminary data.</text>
</comment>
<dbReference type="AlphaFoldDB" id="A0A8H4QL47"/>
<reference evidence="3 4" key="1">
    <citation type="submission" date="2019-12" db="EMBL/GenBank/DDBJ databases">
        <authorList>
            <person name="Floudas D."/>
            <person name="Bentzer J."/>
            <person name="Ahren D."/>
            <person name="Johansson T."/>
            <person name="Persson P."/>
            <person name="Tunlid A."/>
        </authorList>
    </citation>
    <scope>NUCLEOTIDE SEQUENCE [LARGE SCALE GENOMIC DNA]</scope>
    <source>
        <strain evidence="3 4">CBS 102.39</strain>
    </source>
</reference>
<feature type="region of interest" description="Disordered" evidence="1">
    <location>
        <begin position="117"/>
        <end position="157"/>
    </location>
</feature>
<dbReference type="SUPFAM" id="SSF54001">
    <property type="entry name" value="Cysteine proteinases"/>
    <property type="match status" value="1"/>
</dbReference>
<feature type="compositionally biased region" description="Basic and acidic residues" evidence="1">
    <location>
        <begin position="51"/>
        <end position="69"/>
    </location>
</feature>